<organism evidence="1 2">
    <name type="scientific">Platanthera guangdongensis</name>
    <dbReference type="NCBI Taxonomy" id="2320717"/>
    <lineage>
        <taxon>Eukaryota</taxon>
        <taxon>Viridiplantae</taxon>
        <taxon>Streptophyta</taxon>
        <taxon>Embryophyta</taxon>
        <taxon>Tracheophyta</taxon>
        <taxon>Spermatophyta</taxon>
        <taxon>Magnoliopsida</taxon>
        <taxon>Liliopsida</taxon>
        <taxon>Asparagales</taxon>
        <taxon>Orchidaceae</taxon>
        <taxon>Orchidoideae</taxon>
        <taxon>Orchideae</taxon>
        <taxon>Orchidinae</taxon>
        <taxon>Platanthera</taxon>
    </lineage>
</organism>
<gene>
    <name evidence="1" type="ORF">KSP40_PGU000577</name>
</gene>
<comment type="caution">
    <text evidence="1">The sequence shown here is derived from an EMBL/GenBank/DDBJ whole genome shotgun (WGS) entry which is preliminary data.</text>
</comment>
<name>A0ABR2MEQ8_9ASPA</name>
<sequence>MTYKLQDKLKEMFICGDTGYLSKEGNCTSKKGESSWTGFHQSKFRTFQMVVKCQVILALPHSVIFFSQKCLNNDFLHLHIESFLDSYSPPPEIHCVGGGPPVTHCIKEPFFTQVK</sequence>
<keyword evidence="2" id="KW-1185">Reference proteome</keyword>
<accession>A0ABR2MEQ8</accession>
<reference evidence="1 2" key="1">
    <citation type="journal article" date="2022" name="Nat. Plants">
        <title>Genomes of leafy and leafless Platanthera orchids illuminate the evolution of mycoheterotrophy.</title>
        <authorList>
            <person name="Li M.H."/>
            <person name="Liu K.W."/>
            <person name="Li Z."/>
            <person name="Lu H.C."/>
            <person name="Ye Q.L."/>
            <person name="Zhang D."/>
            <person name="Wang J.Y."/>
            <person name="Li Y.F."/>
            <person name="Zhong Z.M."/>
            <person name="Liu X."/>
            <person name="Yu X."/>
            <person name="Liu D.K."/>
            <person name="Tu X.D."/>
            <person name="Liu B."/>
            <person name="Hao Y."/>
            <person name="Liao X.Y."/>
            <person name="Jiang Y.T."/>
            <person name="Sun W.H."/>
            <person name="Chen J."/>
            <person name="Chen Y.Q."/>
            <person name="Ai Y."/>
            <person name="Zhai J.W."/>
            <person name="Wu S.S."/>
            <person name="Zhou Z."/>
            <person name="Hsiao Y.Y."/>
            <person name="Wu W.L."/>
            <person name="Chen Y.Y."/>
            <person name="Lin Y.F."/>
            <person name="Hsu J.L."/>
            <person name="Li C.Y."/>
            <person name="Wang Z.W."/>
            <person name="Zhao X."/>
            <person name="Zhong W.Y."/>
            <person name="Ma X.K."/>
            <person name="Ma L."/>
            <person name="Huang J."/>
            <person name="Chen G.Z."/>
            <person name="Huang M.Z."/>
            <person name="Huang L."/>
            <person name="Peng D.H."/>
            <person name="Luo Y.B."/>
            <person name="Zou S.Q."/>
            <person name="Chen S.P."/>
            <person name="Lan S."/>
            <person name="Tsai W.C."/>
            <person name="Van de Peer Y."/>
            <person name="Liu Z.J."/>
        </authorList>
    </citation>
    <scope>NUCLEOTIDE SEQUENCE [LARGE SCALE GENOMIC DNA]</scope>
    <source>
        <strain evidence="1">Lor288</strain>
    </source>
</reference>
<evidence type="ECO:0000313" key="2">
    <source>
        <dbReference type="Proteomes" id="UP001412067"/>
    </source>
</evidence>
<proteinExistence type="predicted"/>
<protein>
    <submittedName>
        <fullName evidence="1">Uncharacterized protein</fullName>
    </submittedName>
</protein>
<dbReference type="EMBL" id="JBBWWR010000008">
    <property type="protein sequence ID" value="KAK8962486.1"/>
    <property type="molecule type" value="Genomic_DNA"/>
</dbReference>
<dbReference type="Proteomes" id="UP001412067">
    <property type="component" value="Unassembled WGS sequence"/>
</dbReference>
<evidence type="ECO:0000313" key="1">
    <source>
        <dbReference type="EMBL" id="KAK8962486.1"/>
    </source>
</evidence>